<dbReference type="SMART" id="SM00387">
    <property type="entry name" value="HATPase_c"/>
    <property type="match status" value="1"/>
</dbReference>
<evidence type="ECO:0000256" key="10">
    <source>
        <dbReference type="ARBA" id="ARBA00023136"/>
    </source>
</evidence>
<proteinExistence type="predicted"/>
<dbReference type="Gene3D" id="1.10.287.130">
    <property type="match status" value="1"/>
</dbReference>
<dbReference type="CDD" id="cd06225">
    <property type="entry name" value="HAMP"/>
    <property type="match status" value="1"/>
</dbReference>
<dbReference type="Pfam" id="PF00512">
    <property type="entry name" value="HisKA"/>
    <property type="match status" value="1"/>
</dbReference>
<dbReference type="GO" id="GO:0005886">
    <property type="term" value="C:plasma membrane"/>
    <property type="evidence" value="ECO:0007669"/>
    <property type="project" value="TreeGrafter"/>
</dbReference>
<dbReference type="PANTHER" id="PTHR45436">
    <property type="entry name" value="SENSOR HISTIDINE KINASE YKOH"/>
    <property type="match status" value="1"/>
</dbReference>
<evidence type="ECO:0000256" key="8">
    <source>
        <dbReference type="ARBA" id="ARBA00022989"/>
    </source>
</evidence>
<dbReference type="PROSITE" id="PS50109">
    <property type="entry name" value="HIS_KIN"/>
    <property type="match status" value="1"/>
</dbReference>
<evidence type="ECO:0000256" key="7">
    <source>
        <dbReference type="ARBA" id="ARBA00022777"/>
    </source>
</evidence>
<dbReference type="Gene3D" id="6.10.340.10">
    <property type="match status" value="1"/>
</dbReference>
<evidence type="ECO:0000259" key="12">
    <source>
        <dbReference type="PROSITE" id="PS50109"/>
    </source>
</evidence>
<evidence type="ECO:0000256" key="9">
    <source>
        <dbReference type="ARBA" id="ARBA00023012"/>
    </source>
</evidence>
<keyword evidence="10 11" id="KW-0472">Membrane</keyword>
<organism evidence="14 15">
    <name type="scientific">Clostridium beijerinckii</name>
    <name type="common">Clostridium MP</name>
    <dbReference type="NCBI Taxonomy" id="1520"/>
    <lineage>
        <taxon>Bacteria</taxon>
        <taxon>Bacillati</taxon>
        <taxon>Bacillota</taxon>
        <taxon>Clostridia</taxon>
        <taxon>Eubacteriales</taxon>
        <taxon>Clostridiaceae</taxon>
        <taxon>Clostridium</taxon>
    </lineage>
</organism>
<gene>
    <name evidence="14" type="ORF">CBEIBR21_07505</name>
</gene>
<dbReference type="Proteomes" id="UP000190959">
    <property type="component" value="Unassembled WGS sequence"/>
</dbReference>
<dbReference type="EMBL" id="MWMH01000002">
    <property type="protein sequence ID" value="OOP74326.1"/>
    <property type="molecule type" value="Genomic_DNA"/>
</dbReference>
<dbReference type="PRINTS" id="PR00344">
    <property type="entry name" value="BCTRLSENSOR"/>
</dbReference>
<dbReference type="InterPro" id="IPR036097">
    <property type="entry name" value="HisK_dim/P_sf"/>
</dbReference>
<dbReference type="InterPro" id="IPR050428">
    <property type="entry name" value="TCS_sensor_his_kinase"/>
</dbReference>
<evidence type="ECO:0000256" key="3">
    <source>
        <dbReference type="ARBA" id="ARBA00012438"/>
    </source>
</evidence>
<evidence type="ECO:0000313" key="15">
    <source>
        <dbReference type="Proteomes" id="UP000190959"/>
    </source>
</evidence>
<dbReference type="InterPro" id="IPR004358">
    <property type="entry name" value="Sig_transdc_His_kin-like_C"/>
</dbReference>
<comment type="catalytic activity">
    <reaction evidence="1">
        <text>ATP + protein L-histidine = ADP + protein N-phospho-L-histidine.</text>
        <dbReference type="EC" id="2.7.13.3"/>
    </reaction>
</comment>
<keyword evidence="6 11" id="KW-0812">Transmembrane</keyword>
<dbReference type="GO" id="GO:0000155">
    <property type="term" value="F:phosphorelay sensor kinase activity"/>
    <property type="evidence" value="ECO:0007669"/>
    <property type="project" value="InterPro"/>
</dbReference>
<dbReference type="Pfam" id="PF02518">
    <property type="entry name" value="HATPase_c"/>
    <property type="match status" value="1"/>
</dbReference>
<name>A0A1S9N9U4_CLOBE</name>
<feature type="domain" description="Histidine kinase" evidence="12">
    <location>
        <begin position="240"/>
        <end position="454"/>
    </location>
</feature>
<dbReference type="SUPFAM" id="SSF55874">
    <property type="entry name" value="ATPase domain of HSP90 chaperone/DNA topoisomerase II/histidine kinase"/>
    <property type="match status" value="1"/>
</dbReference>
<accession>A0A1S9N9U4</accession>
<dbReference type="Pfam" id="PF00672">
    <property type="entry name" value="HAMP"/>
    <property type="match status" value="1"/>
</dbReference>
<evidence type="ECO:0000256" key="5">
    <source>
        <dbReference type="ARBA" id="ARBA00022679"/>
    </source>
</evidence>
<feature type="transmembrane region" description="Helical" evidence="11">
    <location>
        <begin position="21"/>
        <end position="42"/>
    </location>
</feature>
<dbReference type="SUPFAM" id="SSF158472">
    <property type="entry name" value="HAMP domain-like"/>
    <property type="match status" value="1"/>
</dbReference>
<dbReference type="InterPro" id="IPR036890">
    <property type="entry name" value="HATPase_C_sf"/>
</dbReference>
<dbReference type="FunFam" id="3.30.565.10:FF:000006">
    <property type="entry name" value="Sensor histidine kinase WalK"/>
    <property type="match status" value="1"/>
</dbReference>
<comment type="subcellular location">
    <subcellularLocation>
        <location evidence="2">Membrane</location>
    </subcellularLocation>
</comment>
<evidence type="ECO:0000256" key="6">
    <source>
        <dbReference type="ARBA" id="ARBA00022692"/>
    </source>
</evidence>
<keyword evidence="4" id="KW-0597">Phosphoprotein</keyword>
<dbReference type="CDD" id="cd00075">
    <property type="entry name" value="HATPase"/>
    <property type="match status" value="1"/>
</dbReference>
<reference evidence="14 15" key="1">
    <citation type="submission" date="2017-02" db="EMBL/GenBank/DDBJ databases">
        <title>Genome sequence of Clostridium beijerinckii Br21.</title>
        <authorList>
            <person name="Fonseca B.C."/>
            <person name="Guazzaroni M.E."/>
            <person name="Riano-Pachon D.M."/>
            <person name="Reginatto V."/>
        </authorList>
    </citation>
    <scope>NUCLEOTIDE SEQUENCE [LARGE SCALE GENOMIC DNA]</scope>
    <source>
        <strain evidence="14 15">Br21</strain>
    </source>
</reference>
<dbReference type="PROSITE" id="PS50885">
    <property type="entry name" value="HAMP"/>
    <property type="match status" value="1"/>
</dbReference>
<evidence type="ECO:0000313" key="14">
    <source>
        <dbReference type="EMBL" id="OOP74326.1"/>
    </source>
</evidence>
<keyword evidence="9" id="KW-0902">Two-component regulatory system</keyword>
<sequence>MKIIKLNTQKITFRLTLNYTMFFFITLILMSGITLFSVKYYIYNQSFDRLENINETIKHTLKTNSTLNNIDINDISQMNENIDLNIRKNDKVTFSTGETYDFSIPNDITVKPKSFVIGENNLIYNNDEFKNGNNEVIHIQIIKDMDNEDEFISVLFWILVIINMVAFLISILLGFFMSRRALQPIEKITNQAKRISVSDLSKRIKVEGPDDELKRLAETFNNMISSIEYGYEKQNRFALDASHEMATPLTVIKGYVDIIGRWGKDDPEVLEEAIHSIKKEINNMTKLLDKLLFIAKNDNEITKVEKTKFWLNELIAEIVKENNLIHKDISICCDINEKILVYADVRLIKQMIRAIIENSIKYSKESCEILINSKSLKDEFQISISDNGIGIPIEELPHIFDRFYRVDKARTRHLGGSGLGLSIVKWIVENHGGCVKAESILGQGTTIIINIPIN</sequence>
<keyword evidence="8 11" id="KW-1133">Transmembrane helix</keyword>
<evidence type="ECO:0000256" key="2">
    <source>
        <dbReference type="ARBA" id="ARBA00004370"/>
    </source>
</evidence>
<dbReference type="SUPFAM" id="SSF47384">
    <property type="entry name" value="Homodimeric domain of signal transducing histidine kinase"/>
    <property type="match status" value="1"/>
</dbReference>
<dbReference type="AlphaFoldDB" id="A0A1S9N9U4"/>
<keyword evidence="7" id="KW-0418">Kinase</keyword>
<dbReference type="SMART" id="SM00388">
    <property type="entry name" value="HisKA"/>
    <property type="match status" value="1"/>
</dbReference>
<protein>
    <recommendedName>
        <fullName evidence="3">histidine kinase</fullName>
        <ecNumber evidence="3">2.7.13.3</ecNumber>
    </recommendedName>
</protein>
<dbReference type="CDD" id="cd00082">
    <property type="entry name" value="HisKA"/>
    <property type="match status" value="1"/>
</dbReference>
<feature type="transmembrane region" description="Helical" evidence="11">
    <location>
        <begin position="154"/>
        <end position="177"/>
    </location>
</feature>
<dbReference type="RefSeq" id="WP_078115129.1">
    <property type="nucleotide sequence ID" value="NZ_MWMH01000002.1"/>
</dbReference>
<evidence type="ECO:0000256" key="4">
    <source>
        <dbReference type="ARBA" id="ARBA00022553"/>
    </source>
</evidence>
<evidence type="ECO:0000256" key="1">
    <source>
        <dbReference type="ARBA" id="ARBA00000085"/>
    </source>
</evidence>
<dbReference type="PANTHER" id="PTHR45436:SF5">
    <property type="entry name" value="SENSOR HISTIDINE KINASE TRCS"/>
    <property type="match status" value="1"/>
</dbReference>
<feature type="domain" description="HAMP" evidence="13">
    <location>
        <begin position="179"/>
        <end position="232"/>
    </location>
</feature>
<dbReference type="InterPro" id="IPR003661">
    <property type="entry name" value="HisK_dim/P_dom"/>
</dbReference>
<dbReference type="EC" id="2.7.13.3" evidence="3"/>
<evidence type="ECO:0000256" key="11">
    <source>
        <dbReference type="SAM" id="Phobius"/>
    </source>
</evidence>
<dbReference type="InterPro" id="IPR003594">
    <property type="entry name" value="HATPase_dom"/>
</dbReference>
<dbReference type="SMART" id="SM00304">
    <property type="entry name" value="HAMP"/>
    <property type="match status" value="1"/>
</dbReference>
<dbReference type="InterPro" id="IPR003660">
    <property type="entry name" value="HAMP_dom"/>
</dbReference>
<evidence type="ECO:0000259" key="13">
    <source>
        <dbReference type="PROSITE" id="PS50885"/>
    </source>
</evidence>
<comment type="caution">
    <text evidence="14">The sequence shown here is derived from an EMBL/GenBank/DDBJ whole genome shotgun (WGS) entry which is preliminary data.</text>
</comment>
<keyword evidence="5" id="KW-0808">Transferase</keyword>
<dbReference type="Gene3D" id="3.30.565.10">
    <property type="entry name" value="Histidine kinase-like ATPase, C-terminal domain"/>
    <property type="match status" value="1"/>
</dbReference>
<dbReference type="InterPro" id="IPR005467">
    <property type="entry name" value="His_kinase_dom"/>
</dbReference>